<evidence type="ECO:0000313" key="7">
    <source>
        <dbReference type="Proteomes" id="UP000000437"/>
    </source>
</evidence>
<evidence type="ECO:0000313" key="8">
    <source>
        <dbReference type="RefSeq" id="XP_068077826.2"/>
    </source>
</evidence>
<dbReference type="InterPro" id="IPR049317">
    <property type="entry name" value="GCIP-like_N"/>
</dbReference>
<evidence type="ECO:0000256" key="5">
    <source>
        <dbReference type="ARBA" id="ARBA00023242"/>
    </source>
</evidence>
<keyword evidence="7" id="KW-1185">Reference proteome</keyword>
<keyword evidence="5" id="KW-0539">Nucleus</keyword>
<dbReference type="Gene3D" id="1.20.1410.10">
    <property type="entry name" value="I/LWEQ domain"/>
    <property type="match status" value="1"/>
</dbReference>
<evidence type="ECO:0000256" key="6">
    <source>
        <dbReference type="ARBA" id="ARBA00023306"/>
    </source>
</evidence>
<keyword evidence="4" id="KW-0963">Cytoplasm</keyword>
<dbReference type="AGR" id="ZFIN:ZDB-GENE-070410-17"/>
<dbReference type="AlphaFoldDB" id="A0AB32TSD4"/>
<name>A0AB32TSD4_DANRE</name>
<dbReference type="InterPro" id="IPR049318">
    <property type="entry name" value="GCIP_C"/>
</dbReference>
<dbReference type="PANTHER" id="PTHR15492:SF1">
    <property type="entry name" value="CYCLIN-D1-BINDING PROTEIN 1"/>
    <property type="match status" value="1"/>
</dbReference>
<dbReference type="FunFam" id="1.20.1420.10:FF:000008">
    <property type="entry name" value="Cyclin-D1-binding protein 1 homolog"/>
    <property type="match status" value="1"/>
</dbReference>
<dbReference type="PANTHER" id="PTHR15492">
    <property type="entry name" value="CYCLIN D1-BINDING PROTEIN 1"/>
    <property type="match status" value="1"/>
</dbReference>
<evidence type="ECO:0000256" key="2">
    <source>
        <dbReference type="ARBA" id="ARBA00004496"/>
    </source>
</evidence>
<protein>
    <submittedName>
        <fullName evidence="8">Cyclin-D1-binding protein 1 homolog isoform X1</fullName>
    </submittedName>
</protein>
<dbReference type="FunFam" id="1.20.1410.10:FF:000005">
    <property type="entry name" value="cyclin-D1-binding protein 1"/>
    <property type="match status" value="1"/>
</dbReference>
<dbReference type="Pfam" id="PF13324">
    <property type="entry name" value="GCIP_N"/>
    <property type="match status" value="1"/>
</dbReference>
<dbReference type="CTD" id="23582"/>
<proteinExistence type="evidence at protein level"/>
<dbReference type="Gene3D" id="1.20.1420.10">
    <property type="entry name" value="Talin, central domain"/>
    <property type="match status" value="1"/>
</dbReference>
<keyword evidence="6" id="KW-0131">Cell cycle</keyword>
<dbReference type="GO" id="GO:0005737">
    <property type="term" value="C:cytoplasm"/>
    <property type="evidence" value="ECO:0000314"/>
    <property type="project" value="ZFIN"/>
</dbReference>
<sequence>MSDSVDRGVRFTHSHNHRDGESNDSSGTFSLANFWEILNEAVKAVSQEATKLSLMFSKPPLPSDEDCAKMGDCVQKSVLTLCTVYFWLPKSQGVTLRRSVRDATAEVLEGLVQLLDVILSSPGQSVSQEQLTSTGSVWAACDHFDQIPKDNRSAVLAVLSSCVGLVKDALEEMQQALAESQDPFGDVLDDDDDDDDDEGGRGNQDRYWSASDRQLIGQCEGLLKASAASLRKLSSAVRHNAQLETEQEIAQLDDLADAAAHVSPCVDDLALSLYPPVDRAAVEQNVCRLAAVLKKLLDITRSSHVCAEADVSWVEFLSGAVEHNLEKVRSLLRSDS</sequence>
<dbReference type="Pfam" id="PF20936">
    <property type="entry name" value="GCIP_C"/>
    <property type="match status" value="1"/>
</dbReference>
<organism evidence="7 8">
    <name type="scientific">Danio rerio</name>
    <name type="common">Zebrafish</name>
    <name type="synonym">Brachydanio rerio</name>
    <dbReference type="NCBI Taxonomy" id="7955"/>
    <lineage>
        <taxon>Eukaryota</taxon>
        <taxon>Metazoa</taxon>
        <taxon>Chordata</taxon>
        <taxon>Craniata</taxon>
        <taxon>Vertebrata</taxon>
        <taxon>Euteleostomi</taxon>
        <taxon>Actinopterygii</taxon>
        <taxon>Neopterygii</taxon>
        <taxon>Teleostei</taxon>
        <taxon>Ostariophysi</taxon>
        <taxon>Cypriniformes</taxon>
        <taxon>Danionidae</taxon>
        <taxon>Danioninae</taxon>
        <taxon>Danio</taxon>
    </lineage>
</organism>
<evidence type="ECO:0007829" key="10">
    <source>
        <dbReference type="PeptideAtlas" id="A0AB32TSD4"/>
    </source>
</evidence>
<reference evidence="8" key="1">
    <citation type="submission" date="2025-08" db="UniProtKB">
        <authorList>
            <consortium name="RefSeq"/>
        </authorList>
    </citation>
    <scope>IDENTIFICATION</scope>
    <source>
        <strain evidence="8">Tuebingen</strain>
        <tissue evidence="8">Fibroblasts and whole tissue</tissue>
    </source>
</reference>
<evidence type="ECO:0000256" key="3">
    <source>
        <dbReference type="ARBA" id="ARBA00008940"/>
    </source>
</evidence>
<comment type="similarity">
    <text evidence="3">Belongs to the CCNDBP1 family.</text>
</comment>
<dbReference type="GO" id="GO:0005634">
    <property type="term" value="C:nucleus"/>
    <property type="evidence" value="ECO:0007669"/>
    <property type="project" value="UniProtKB-SubCell"/>
</dbReference>
<gene>
    <name evidence="8 9" type="primary">ccndbp1</name>
    <name evidence="8" type="synonym">zgc:162082</name>
    <name evidence="8" type="synonym">ZHM</name>
</gene>
<evidence type="ECO:0000256" key="1">
    <source>
        <dbReference type="ARBA" id="ARBA00004123"/>
    </source>
</evidence>
<keyword evidence="10" id="KW-1267">Proteomics identification</keyword>
<dbReference type="Proteomes" id="UP000000437">
    <property type="component" value="Chromosome 6"/>
</dbReference>
<evidence type="ECO:0000256" key="4">
    <source>
        <dbReference type="ARBA" id="ARBA00022490"/>
    </source>
</evidence>
<evidence type="ECO:0000313" key="9">
    <source>
        <dbReference type="ZFIN" id="ZDB-GENE-070410-17"/>
    </source>
</evidence>
<accession>A0AB32TSD4</accession>
<dbReference type="RefSeq" id="XP_068077826.2">
    <property type="nucleotide sequence ID" value="XM_068221725.2"/>
</dbReference>
<dbReference type="InterPro" id="IPR026907">
    <property type="entry name" value="GCIP-like"/>
</dbReference>
<dbReference type="ZFIN" id="ZDB-GENE-070410-17">
    <property type="gene designation" value="ccndbp1"/>
</dbReference>
<comment type="subcellular location">
    <subcellularLocation>
        <location evidence="2">Cytoplasm</location>
    </subcellularLocation>
    <subcellularLocation>
        <location evidence="1">Nucleus</location>
    </subcellularLocation>
</comment>